<protein>
    <submittedName>
        <fullName evidence="1">Uncharacterized protein</fullName>
    </submittedName>
</protein>
<reference evidence="1 2" key="1">
    <citation type="submission" date="2023-11" db="EMBL/GenBank/DDBJ databases">
        <authorList>
            <person name="Okamura Y."/>
        </authorList>
    </citation>
    <scope>NUCLEOTIDE SEQUENCE [LARGE SCALE GENOMIC DNA]</scope>
</reference>
<evidence type="ECO:0000313" key="2">
    <source>
        <dbReference type="Proteomes" id="UP001497472"/>
    </source>
</evidence>
<keyword evidence="2" id="KW-1185">Reference proteome</keyword>
<comment type="caution">
    <text evidence="1">The sequence shown here is derived from an EMBL/GenBank/DDBJ whole genome shotgun (WGS) entry which is preliminary data.</text>
</comment>
<name>A0AAV1IV94_9NEOP</name>
<organism evidence="1 2">
    <name type="scientific">Leptosia nina</name>
    <dbReference type="NCBI Taxonomy" id="320188"/>
    <lineage>
        <taxon>Eukaryota</taxon>
        <taxon>Metazoa</taxon>
        <taxon>Ecdysozoa</taxon>
        <taxon>Arthropoda</taxon>
        <taxon>Hexapoda</taxon>
        <taxon>Insecta</taxon>
        <taxon>Pterygota</taxon>
        <taxon>Neoptera</taxon>
        <taxon>Endopterygota</taxon>
        <taxon>Lepidoptera</taxon>
        <taxon>Glossata</taxon>
        <taxon>Ditrysia</taxon>
        <taxon>Papilionoidea</taxon>
        <taxon>Pieridae</taxon>
        <taxon>Pierinae</taxon>
        <taxon>Leptosia</taxon>
    </lineage>
</organism>
<dbReference type="AlphaFoldDB" id="A0AAV1IV94"/>
<evidence type="ECO:0000313" key="1">
    <source>
        <dbReference type="EMBL" id="CAK1540235.1"/>
    </source>
</evidence>
<dbReference type="EMBL" id="CAVLEF010000001">
    <property type="protein sequence ID" value="CAK1540235.1"/>
    <property type="molecule type" value="Genomic_DNA"/>
</dbReference>
<proteinExistence type="predicted"/>
<dbReference type="Proteomes" id="UP001497472">
    <property type="component" value="Unassembled WGS sequence"/>
</dbReference>
<sequence>MIQVLHSFVTHANVQSTERLYITQKPTSFLALGGTLYTRRESPHDMIVAKVEVMQYSPVETCGHRLRKRGELHLGAIVVRTFRACVARL</sequence>
<accession>A0AAV1IV94</accession>
<gene>
    <name evidence="1" type="ORF">LNINA_LOCUS304</name>
</gene>